<evidence type="ECO:0000313" key="1">
    <source>
        <dbReference type="EMBL" id="KAA6354166.1"/>
    </source>
</evidence>
<dbReference type="Proteomes" id="UP000324800">
    <property type="component" value="Unassembled WGS sequence"/>
</dbReference>
<organism evidence="1 2">
    <name type="scientific">Streblomastix strix</name>
    <dbReference type="NCBI Taxonomy" id="222440"/>
    <lineage>
        <taxon>Eukaryota</taxon>
        <taxon>Metamonada</taxon>
        <taxon>Preaxostyla</taxon>
        <taxon>Oxymonadida</taxon>
        <taxon>Streblomastigidae</taxon>
        <taxon>Streblomastix</taxon>
    </lineage>
</organism>
<comment type="caution">
    <text evidence="1">The sequence shown here is derived from an EMBL/GenBank/DDBJ whole genome shotgun (WGS) entry which is preliminary data.</text>
</comment>
<dbReference type="EMBL" id="SNRW01036787">
    <property type="protein sequence ID" value="KAA6354166.1"/>
    <property type="molecule type" value="Genomic_DNA"/>
</dbReference>
<name>A0A5J4T6V2_9EUKA</name>
<accession>A0A5J4T6V2</accession>
<protein>
    <submittedName>
        <fullName evidence="1">Uncharacterized protein</fullName>
    </submittedName>
</protein>
<reference evidence="1 2" key="1">
    <citation type="submission" date="2019-03" db="EMBL/GenBank/DDBJ databases">
        <title>Single cell metagenomics reveals metabolic interactions within the superorganism composed of flagellate Streblomastix strix and complex community of Bacteroidetes bacteria on its surface.</title>
        <authorList>
            <person name="Treitli S.C."/>
            <person name="Kolisko M."/>
            <person name="Husnik F."/>
            <person name="Keeling P."/>
            <person name="Hampl V."/>
        </authorList>
    </citation>
    <scope>NUCLEOTIDE SEQUENCE [LARGE SCALE GENOMIC DNA]</scope>
    <source>
        <strain evidence="1">ST1C</strain>
    </source>
</reference>
<evidence type="ECO:0000313" key="2">
    <source>
        <dbReference type="Proteomes" id="UP000324800"/>
    </source>
</evidence>
<dbReference type="AlphaFoldDB" id="A0A5J4T6V2"/>
<gene>
    <name evidence="1" type="ORF">EZS28_050307</name>
</gene>
<sequence length="76" mass="8828">MLYNRNPYISLIHLFDIQDSFIINRAAISMFNLLNNGVRTRPSTAPHPHYQNMIAFGGIQKLFRLVKKQANKDIKI</sequence>
<proteinExistence type="predicted"/>